<feature type="transmembrane region" description="Helical" evidence="5">
    <location>
        <begin position="188"/>
        <end position="209"/>
    </location>
</feature>
<dbReference type="Proteomes" id="UP000470772">
    <property type="component" value="Unassembled WGS sequence"/>
</dbReference>
<dbReference type="PANTHER" id="PTHR46494">
    <property type="entry name" value="CORA FAMILY METAL ION TRANSPORTER (EUROFUNG)"/>
    <property type="match status" value="1"/>
</dbReference>
<dbReference type="InterPro" id="IPR045863">
    <property type="entry name" value="CorA_TM1_TM2"/>
</dbReference>
<dbReference type="GO" id="GO:0015087">
    <property type="term" value="F:cobalt ion transmembrane transporter activity"/>
    <property type="evidence" value="ECO:0007669"/>
    <property type="project" value="TreeGrafter"/>
</dbReference>
<protein>
    <submittedName>
        <fullName evidence="6">Magnesium transporter CorA family protein</fullName>
    </submittedName>
</protein>
<evidence type="ECO:0000313" key="6">
    <source>
        <dbReference type="EMBL" id="MUN29806.1"/>
    </source>
</evidence>
<dbReference type="Gene3D" id="1.20.58.340">
    <property type="entry name" value="Magnesium transport protein CorA, transmembrane region"/>
    <property type="match status" value="1"/>
</dbReference>
<name>A0A6A9QLD8_SULME</name>
<evidence type="ECO:0000313" key="7">
    <source>
        <dbReference type="Proteomes" id="UP000470772"/>
    </source>
</evidence>
<feature type="transmembrane region" description="Helical" evidence="5">
    <location>
        <begin position="221"/>
        <end position="239"/>
    </location>
</feature>
<accession>A0A6A9QLD8</accession>
<dbReference type="SUPFAM" id="SSF144083">
    <property type="entry name" value="Magnesium transport protein CorA, transmembrane region"/>
    <property type="match status" value="1"/>
</dbReference>
<comment type="caution">
    <text evidence="6">The sequence shown here is derived from an EMBL/GenBank/DDBJ whole genome shotgun (WGS) entry which is preliminary data.</text>
</comment>
<sequence>MKCKLTLNSADREKLPLEELNIYRVIFSDHILIRVDLEGKPHYLSVSDGQLTVYDQELYDLLKDTDWDSCEPSSLVNGIIDEIVFYLGVKRTKLFESFDQLFDRITEGKVKDLKEIESLRKSIQTVYSDSSSLYYVAKKLYKFVTKDTLDDVAFAYERAEILITRSGDLYNIYLTAVQNELNVIIKKLTSISFIFLPITAIASLYAVSYSSLPSSLDSLDTLYFLTPLLILGVVLLVYLKKINWL</sequence>
<dbReference type="PANTHER" id="PTHR46494:SF1">
    <property type="entry name" value="CORA FAMILY METAL ION TRANSPORTER (EUROFUNG)"/>
    <property type="match status" value="1"/>
</dbReference>
<dbReference type="GO" id="GO:0015095">
    <property type="term" value="F:magnesium ion transmembrane transporter activity"/>
    <property type="evidence" value="ECO:0007669"/>
    <property type="project" value="TreeGrafter"/>
</dbReference>
<evidence type="ECO:0000256" key="4">
    <source>
        <dbReference type="ARBA" id="ARBA00023136"/>
    </source>
</evidence>
<reference evidence="6 7" key="1">
    <citation type="submission" date="2019-10" db="EMBL/GenBank/DDBJ databases">
        <title>Sequencing and Assembly of Multiple Reported Metal-Biooxidizing Members of the Extremely Thermoacidophilic Archaeal Family Sulfolobaceae.</title>
        <authorList>
            <person name="Counts J.A."/>
            <person name="Kelly R.M."/>
        </authorList>
    </citation>
    <scope>NUCLEOTIDE SEQUENCE [LARGE SCALE GENOMIC DNA]</scope>
    <source>
        <strain evidence="6 7">DSM 6482</strain>
    </source>
</reference>
<evidence type="ECO:0000256" key="3">
    <source>
        <dbReference type="ARBA" id="ARBA00022989"/>
    </source>
</evidence>
<keyword evidence="2 5" id="KW-0812">Transmembrane</keyword>
<dbReference type="GO" id="GO:0050897">
    <property type="term" value="F:cobalt ion binding"/>
    <property type="evidence" value="ECO:0007669"/>
    <property type="project" value="TreeGrafter"/>
</dbReference>
<evidence type="ECO:0000256" key="5">
    <source>
        <dbReference type="SAM" id="Phobius"/>
    </source>
</evidence>
<keyword evidence="3 5" id="KW-1133">Transmembrane helix</keyword>
<dbReference type="GO" id="GO:0000287">
    <property type="term" value="F:magnesium ion binding"/>
    <property type="evidence" value="ECO:0007669"/>
    <property type="project" value="TreeGrafter"/>
</dbReference>
<proteinExistence type="predicted"/>
<keyword evidence="4 5" id="KW-0472">Membrane</keyword>
<dbReference type="GO" id="GO:0005886">
    <property type="term" value="C:plasma membrane"/>
    <property type="evidence" value="ECO:0007669"/>
    <property type="project" value="UniProtKB-SubCell"/>
</dbReference>
<dbReference type="InterPro" id="IPR002523">
    <property type="entry name" value="MgTranspt_CorA/ZnTranspt_ZntB"/>
</dbReference>
<dbReference type="AlphaFoldDB" id="A0A6A9QLD8"/>
<organism evidence="6 7">
    <name type="scientific">Sulfuracidifex metallicus DSM 6482 = JCM 9184</name>
    <dbReference type="NCBI Taxonomy" id="523847"/>
    <lineage>
        <taxon>Archaea</taxon>
        <taxon>Thermoproteota</taxon>
        <taxon>Thermoprotei</taxon>
        <taxon>Sulfolobales</taxon>
        <taxon>Sulfolobaceae</taxon>
        <taxon>Sulfuracidifex</taxon>
    </lineage>
</organism>
<evidence type="ECO:0000256" key="2">
    <source>
        <dbReference type="ARBA" id="ARBA00022692"/>
    </source>
</evidence>
<dbReference type="EMBL" id="WGGD01000005">
    <property type="protein sequence ID" value="MUN29806.1"/>
    <property type="molecule type" value="Genomic_DNA"/>
</dbReference>
<dbReference type="RefSeq" id="WP_338117002.1">
    <property type="nucleotide sequence ID" value="NZ_WGGD01000005.1"/>
</dbReference>
<dbReference type="Pfam" id="PF01544">
    <property type="entry name" value="CorA"/>
    <property type="match status" value="1"/>
</dbReference>
<evidence type="ECO:0000256" key="1">
    <source>
        <dbReference type="ARBA" id="ARBA00004651"/>
    </source>
</evidence>
<gene>
    <name evidence="6" type="ORF">GC250_10265</name>
</gene>
<comment type="subcellular location">
    <subcellularLocation>
        <location evidence="1">Cell membrane</location>
        <topology evidence="1">Multi-pass membrane protein</topology>
    </subcellularLocation>
</comment>
<keyword evidence="7" id="KW-1185">Reference proteome</keyword>